<evidence type="ECO:0000313" key="2">
    <source>
        <dbReference type="EMBL" id="GAA0587495.1"/>
    </source>
</evidence>
<keyword evidence="1" id="KW-0677">Repeat</keyword>
<dbReference type="Pfam" id="PF00805">
    <property type="entry name" value="Pentapeptide"/>
    <property type="match status" value="3"/>
</dbReference>
<evidence type="ECO:0000313" key="3">
    <source>
        <dbReference type="Proteomes" id="UP001499951"/>
    </source>
</evidence>
<gene>
    <name evidence="2" type="ORF">GCM10008942_40650</name>
</gene>
<dbReference type="SUPFAM" id="SSF141571">
    <property type="entry name" value="Pentapeptide repeat-like"/>
    <property type="match status" value="2"/>
</dbReference>
<comment type="caution">
    <text evidence="2">The sequence shown here is derived from an EMBL/GenBank/DDBJ whole genome shotgun (WGS) entry which is preliminary data.</text>
</comment>
<name>A0ABP3QBD1_9PROT</name>
<dbReference type="RefSeq" id="WP_166937457.1">
    <property type="nucleotide sequence ID" value="NZ_BAAADD010000013.1"/>
</dbReference>
<evidence type="ECO:0000256" key="1">
    <source>
        <dbReference type="ARBA" id="ARBA00022737"/>
    </source>
</evidence>
<dbReference type="PANTHER" id="PTHR47485">
    <property type="entry name" value="THYLAKOID LUMENAL 17.4 KDA PROTEIN, CHLOROPLASTIC"/>
    <property type="match status" value="1"/>
</dbReference>
<proteinExistence type="predicted"/>
<dbReference type="InterPro" id="IPR001646">
    <property type="entry name" value="5peptide_repeat"/>
</dbReference>
<organism evidence="2 3">
    <name type="scientific">Rhizomicrobium electricum</name>
    <dbReference type="NCBI Taxonomy" id="480070"/>
    <lineage>
        <taxon>Bacteria</taxon>
        <taxon>Pseudomonadati</taxon>
        <taxon>Pseudomonadota</taxon>
        <taxon>Alphaproteobacteria</taxon>
        <taxon>Micropepsales</taxon>
        <taxon>Micropepsaceae</taxon>
        <taxon>Rhizomicrobium</taxon>
    </lineage>
</organism>
<sequence>MHIDAHRPAEAPSPDGSVINQRALTRIVADHERYLARRQGARARLPNARLDDLDIAGHDLSEADLSGASLRNANLSGVNLSHASLYCADLTGCDLRGARLDHADLRGAAFRDADLSNAVMDHADLRAAAVLHLDGMPKFRGNEHAEAPYGAVDFSGAALRHASFRHAKLDNANFTDALIEDASFQGARLRNTCFRDAVASGETAKALGHVLPAPNAAARDRARLVFSTLLAHHEWFSSNGKHGQPAAIDHEDLRPLGDALRGLCLAGISARDVIAVGVDFSGCQLQAAKFDGADLRAAVFNKADLSGTSFRRAKLAHATFKDAAIRDLILCTGQVVNFTADARAGLKAQLGQARIQPNTLIAVLGEQQGSC</sequence>
<accession>A0ABP3QBD1</accession>
<reference evidence="3" key="1">
    <citation type="journal article" date="2019" name="Int. J. Syst. Evol. Microbiol.">
        <title>The Global Catalogue of Microorganisms (GCM) 10K type strain sequencing project: providing services to taxonomists for standard genome sequencing and annotation.</title>
        <authorList>
            <consortium name="The Broad Institute Genomics Platform"/>
            <consortium name="The Broad Institute Genome Sequencing Center for Infectious Disease"/>
            <person name="Wu L."/>
            <person name="Ma J."/>
        </authorList>
    </citation>
    <scope>NUCLEOTIDE SEQUENCE [LARGE SCALE GENOMIC DNA]</scope>
    <source>
        <strain evidence="3">JCM 15089</strain>
    </source>
</reference>
<dbReference type="Proteomes" id="UP001499951">
    <property type="component" value="Unassembled WGS sequence"/>
</dbReference>
<keyword evidence="3" id="KW-1185">Reference proteome</keyword>
<dbReference type="Gene3D" id="2.160.20.80">
    <property type="entry name" value="E3 ubiquitin-protein ligase SopA"/>
    <property type="match status" value="3"/>
</dbReference>
<protein>
    <submittedName>
        <fullName evidence="2">Pentapeptide repeat-containing protein</fullName>
    </submittedName>
</protein>
<dbReference type="PANTHER" id="PTHR47485:SF1">
    <property type="entry name" value="THYLAKOID LUMENAL 17.4 KDA PROTEIN, CHLOROPLASTIC"/>
    <property type="match status" value="1"/>
</dbReference>
<dbReference type="EMBL" id="BAAADD010000013">
    <property type="protein sequence ID" value="GAA0587495.1"/>
    <property type="molecule type" value="Genomic_DNA"/>
</dbReference>